<reference evidence="1" key="1">
    <citation type="submission" date="2016-10" db="EMBL/GenBank/DDBJ databases">
        <title>Sequence of Gallionella enrichment culture.</title>
        <authorList>
            <person name="Poehlein A."/>
            <person name="Muehling M."/>
            <person name="Daniel R."/>
        </authorList>
    </citation>
    <scope>NUCLEOTIDE SEQUENCE</scope>
</reference>
<protein>
    <submittedName>
        <fullName evidence="1">Uncharacterized protein</fullName>
    </submittedName>
</protein>
<dbReference type="AlphaFoldDB" id="A0A1J5PU03"/>
<proteinExistence type="predicted"/>
<sequence length="108" mass="11648">MQDINDPGLVQVVEGQITYFGPTEGGFAALSSLTEIALTQHAGRRCWRLADEGGDVLFVPTAAEGTGALFDAFAGLPDLETPALLAAIDGPPDMPRIVWRRRVMRMLH</sequence>
<dbReference type="EMBL" id="MLJW01005119">
    <property type="protein sequence ID" value="OIQ68763.1"/>
    <property type="molecule type" value="Genomic_DNA"/>
</dbReference>
<accession>A0A1J5PU03</accession>
<name>A0A1J5PU03_9ZZZZ</name>
<comment type="caution">
    <text evidence="1">The sequence shown here is derived from an EMBL/GenBank/DDBJ whole genome shotgun (WGS) entry which is preliminary data.</text>
</comment>
<gene>
    <name evidence="1" type="ORF">GALL_496380</name>
</gene>
<evidence type="ECO:0000313" key="1">
    <source>
        <dbReference type="EMBL" id="OIQ68763.1"/>
    </source>
</evidence>
<organism evidence="1">
    <name type="scientific">mine drainage metagenome</name>
    <dbReference type="NCBI Taxonomy" id="410659"/>
    <lineage>
        <taxon>unclassified sequences</taxon>
        <taxon>metagenomes</taxon>
        <taxon>ecological metagenomes</taxon>
    </lineage>
</organism>